<gene>
    <name evidence="3" type="ORF">SAMN05660895_1625</name>
</gene>
<evidence type="ECO:0000313" key="3">
    <source>
        <dbReference type="EMBL" id="SFV33307.1"/>
    </source>
</evidence>
<protein>
    <submittedName>
        <fullName evidence="3">Imidazolonepropionase</fullName>
    </submittedName>
</protein>
<evidence type="ECO:0000256" key="1">
    <source>
        <dbReference type="SAM" id="Phobius"/>
    </source>
</evidence>
<sequence length="437" mass="48345">MNTRPFQLIPGYLFTVVFVGLMIQTLGVSAQPHIYPAPPQQRKIVLIHGTIHVGNGKVIPNGMIAFDRGKILAVGETVDTSGAELVDVSGMQVYPGLIAPVTNLGLVEVEAVRATRDEDEVGQIIPSVRSIVAYNTDSKVIPTLRSNGILLAHIVPEGGLIGPTSSVVQLDAWNWEDAAYSKDIGIQLYLPRLYPSSPEAETRALQQVNTIKQFFQEAAAYYHEPQHTHRNLSFEAVKGLFDRSKILFVHADLEKEIWLALDLARTFHFRMVIVGGADSWRVADELKKNEVAVILQPPHSLPLTPDDPVDLPYRTAALLQQAGVKFCIGEDGFWQQRNLPFEAGTAAAYGFTREQALEAITLRAAEILGIDSLTGSLEPGKDANIVVSRGDILDMRTSQVEMAYIQGRSINLDNKQKDLMKRYVYKYGLDMDTTHIY</sequence>
<reference evidence="4" key="1">
    <citation type="submission" date="2016-10" db="EMBL/GenBank/DDBJ databases">
        <authorList>
            <person name="Varghese N."/>
            <person name="Submissions S."/>
        </authorList>
    </citation>
    <scope>NUCLEOTIDE SEQUENCE [LARGE SCALE GENOMIC DNA]</scope>
    <source>
        <strain evidence="4">DSM 14807</strain>
    </source>
</reference>
<dbReference type="SUPFAM" id="SSF51338">
    <property type="entry name" value="Composite domain of metallo-dependent hydrolases"/>
    <property type="match status" value="1"/>
</dbReference>
<keyword evidence="1" id="KW-0472">Membrane</keyword>
<dbReference type="InterPro" id="IPR006680">
    <property type="entry name" value="Amidohydro-rel"/>
</dbReference>
<feature type="domain" description="Amidohydrolase-related" evidence="2">
    <location>
        <begin position="317"/>
        <end position="391"/>
    </location>
</feature>
<dbReference type="RefSeq" id="WP_245759939.1">
    <property type="nucleotide sequence ID" value="NZ_FPCJ01000001.1"/>
</dbReference>
<keyword evidence="1" id="KW-1133">Transmembrane helix</keyword>
<dbReference type="InterPro" id="IPR032466">
    <property type="entry name" value="Metal_Hydrolase"/>
</dbReference>
<feature type="transmembrane region" description="Helical" evidence="1">
    <location>
        <begin position="12"/>
        <end position="30"/>
    </location>
</feature>
<dbReference type="PANTHER" id="PTHR43135:SF3">
    <property type="entry name" value="ALPHA-D-RIBOSE 1-METHYLPHOSPHONATE 5-TRIPHOSPHATE DIPHOSPHATASE"/>
    <property type="match status" value="1"/>
</dbReference>
<dbReference type="Pfam" id="PF01979">
    <property type="entry name" value="Amidohydro_1"/>
    <property type="match status" value="1"/>
</dbReference>
<dbReference type="GO" id="GO:0016810">
    <property type="term" value="F:hydrolase activity, acting on carbon-nitrogen (but not peptide) bonds"/>
    <property type="evidence" value="ECO:0007669"/>
    <property type="project" value="InterPro"/>
</dbReference>
<name>A0A1I7NF49_9BACT</name>
<accession>A0A1I7NF49</accession>
<keyword evidence="1" id="KW-0812">Transmembrane</keyword>
<evidence type="ECO:0000259" key="2">
    <source>
        <dbReference type="Pfam" id="PF01979"/>
    </source>
</evidence>
<dbReference type="STRING" id="1393122.SAMN05660895_1625"/>
<dbReference type="PANTHER" id="PTHR43135">
    <property type="entry name" value="ALPHA-D-RIBOSE 1-METHYLPHOSPHONATE 5-TRIPHOSPHATE DIPHOSPHATASE"/>
    <property type="match status" value="1"/>
</dbReference>
<proteinExistence type="predicted"/>
<dbReference type="InterPro" id="IPR011059">
    <property type="entry name" value="Metal-dep_hydrolase_composite"/>
</dbReference>
<keyword evidence="4" id="KW-1185">Reference proteome</keyword>
<dbReference type="InterPro" id="IPR051781">
    <property type="entry name" value="Metallo-dep_Hydrolase"/>
</dbReference>
<dbReference type="EMBL" id="FPCJ01000001">
    <property type="protein sequence ID" value="SFV33307.1"/>
    <property type="molecule type" value="Genomic_DNA"/>
</dbReference>
<dbReference type="Gene3D" id="3.20.20.140">
    <property type="entry name" value="Metal-dependent hydrolases"/>
    <property type="match status" value="1"/>
</dbReference>
<dbReference type="AlphaFoldDB" id="A0A1I7NF49"/>
<dbReference type="SUPFAM" id="SSF51556">
    <property type="entry name" value="Metallo-dependent hydrolases"/>
    <property type="match status" value="1"/>
</dbReference>
<evidence type="ECO:0000313" key="4">
    <source>
        <dbReference type="Proteomes" id="UP000199537"/>
    </source>
</evidence>
<organism evidence="3 4">
    <name type="scientific">Thermoflavifilum thermophilum</name>
    <dbReference type="NCBI Taxonomy" id="1393122"/>
    <lineage>
        <taxon>Bacteria</taxon>
        <taxon>Pseudomonadati</taxon>
        <taxon>Bacteroidota</taxon>
        <taxon>Chitinophagia</taxon>
        <taxon>Chitinophagales</taxon>
        <taxon>Chitinophagaceae</taxon>
        <taxon>Thermoflavifilum</taxon>
    </lineage>
</organism>
<dbReference type="Proteomes" id="UP000199537">
    <property type="component" value="Unassembled WGS sequence"/>
</dbReference>